<evidence type="ECO:0000313" key="5">
    <source>
        <dbReference type="Proteomes" id="UP000186336"/>
    </source>
</evidence>
<reference evidence="4 5" key="1">
    <citation type="submission" date="2017-01" db="EMBL/GenBank/DDBJ databases">
        <title>Complete genome of Tateyamaria omphalii DOK1-4 isolated from seawater in Dokdo.</title>
        <authorList>
            <person name="Kim J.H."/>
            <person name="Chi W.-J."/>
        </authorList>
    </citation>
    <scope>NUCLEOTIDE SEQUENCE [LARGE SCALE GENOMIC DNA]</scope>
    <source>
        <strain evidence="4 5">DOK1-4</strain>
    </source>
</reference>
<evidence type="ECO:0000259" key="3">
    <source>
        <dbReference type="PROSITE" id="PS51186"/>
    </source>
</evidence>
<dbReference type="STRING" id="299262.BWR18_06800"/>
<dbReference type="Proteomes" id="UP000186336">
    <property type="component" value="Chromosome"/>
</dbReference>
<dbReference type="KEGG" id="tom:BWR18_06800"/>
<dbReference type="PANTHER" id="PTHR43877:SF2">
    <property type="entry name" value="AMINOALKYLPHOSPHONATE N-ACETYLTRANSFERASE-RELATED"/>
    <property type="match status" value="1"/>
</dbReference>
<dbReference type="PANTHER" id="PTHR43877">
    <property type="entry name" value="AMINOALKYLPHOSPHONATE N-ACETYLTRANSFERASE-RELATED-RELATED"/>
    <property type="match status" value="1"/>
</dbReference>
<dbReference type="Pfam" id="PF00583">
    <property type="entry name" value="Acetyltransf_1"/>
    <property type="match status" value="1"/>
</dbReference>
<keyword evidence="2" id="KW-0012">Acyltransferase</keyword>
<proteinExistence type="predicted"/>
<gene>
    <name evidence="4" type="ORF">BWR18_06800</name>
</gene>
<dbReference type="SUPFAM" id="SSF55729">
    <property type="entry name" value="Acyl-CoA N-acyltransferases (Nat)"/>
    <property type="match status" value="1"/>
</dbReference>
<keyword evidence="1" id="KW-0808">Transferase</keyword>
<evidence type="ECO:0000256" key="1">
    <source>
        <dbReference type="ARBA" id="ARBA00022679"/>
    </source>
</evidence>
<dbReference type="InterPro" id="IPR016181">
    <property type="entry name" value="Acyl_CoA_acyltransferase"/>
</dbReference>
<name>A0A1P8MU01_9RHOB</name>
<dbReference type="Gene3D" id="3.40.630.30">
    <property type="match status" value="1"/>
</dbReference>
<dbReference type="GO" id="GO:0016747">
    <property type="term" value="F:acyltransferase activity, transferring groups other than amino-acyl groups"/>
    <property type="evidence" value="ECO:0007669"/>
    <property type="project" value="InterPro"/>
</dbReference>
<dbReference type="CDD" id="cd04301">
    <property type="entry name" value="NAT_SF"/>
    <property type="match status" value="1"/>
</dbReference>
<organism evidence="4 5">
    <name type="scientific">Tateyamaria omphalii</name>
    <dbReference type="NCBI Taxonomy" id="299262"/>
    <lineage>
        <taxon>Bacteria</taxon>
        <taxon>Pseudomonadati</taxon>
        <taxon>Pseudomonadota</taxon>
        <taxon>Alphaproteobacteria</taxon>
        <taxon>Rhodobacterales</taxon>
        <taxon>Roseobacteraceae</taxon>
        <taxon>Tateyamaria</taxon>
    </lineage>
</organism>
<keyword evidence="5" id="KW-1185">Reference proteome</keyword>
<dbReference type="OrthoDB" id="9805924at2"/>
<feature type="domain" description="N-acetyltransferase" evidence="3">
    <location>
        <begin position="1"/>
        <end position="127"/>
    </location>
</feature>
<dbReference type="RefSeq" id="WP_076627281.1">
    <property type="nucleotide sequence ID" value="NZ_CP019312.1"/>
</dbReference>
<dbReference type="PROSITE" id="PS51186">
    <property type="entry name" value="GNAT"/>
    <property type="match status" value="1"/>
</dbReference>
<sequence length="127" mass="13475">MARPAGAGDGFTAQDFSTLTLEPRPWVDVIVATLQEEPIGYAALQRTLDLQRAIKAMVLTDVYVIPQLRRQGIGRALIDGACLEAGLAGCRALFVQTGLGDADATALCRASGFVDRPALGPHLERAL</sequence>
<evidence type="ECO:0000313" key="4">
    <source>
        <dbReference type="EMBL" id="APX11419.1"/>
    </source>
</evidence>
<dbReference type="InterPro" id="IPR050832">
    <property type="entry name" value="Bact_Acetyltransf"/>
</dbReference>
<dbReference type="InterPro" id="IPR000182">
    <property type="entry name" value="GNAT_dom"/>
</dbReference>
<accession>A0A1P8MU01</accession>
<dbReference type="EMBL" id="CP019312">
    <property type="protein sequence ID" value="APX11419.1"/>
    <property type="molecule type" value="Genomic_DNA"/>
</dbReference>
<dbReference type="AlphaFoldDB" id="A0A1P8MU01"/>
<protein>
    <recommendedName>
        <fullName evidence="3">N-acetyltransferase domain-containing protein</fullName>
    </recommendedName>
</protein>
<evidence type="ECO:0000256" key="2">
    <source>
        <dbReference type="ARBA" id="ARBA00023315"/>
    </source>
</evidence>